<evidence type="ECO:0000313" key="3">
    <source>
        <dbReference type="Proteomes" id="UP000245910"/>
    </source>
</evidence>
<feature type="compositionally biased region" description="Acidic residues" evidence="1">
    <location>
        <begin position="231"/>
        <end position="260"/>
    </location>
</feature>
<reference evidence="3" key="1">
    <citation type="submission" date="2014-10" db="EMBL/GenBank/DDBJ databases">
        <authorList>
            <person name="King R."/>
        </authorList>
    </citation>
    <scope>NUCLEOTIDE SEQUENCE [LARGE SCALE GENOMIC DNA]</scope>
    <source>
        <strain evidence="3">A3/5</strain>
    </source>
</reference>
<dbReference type="EMBL" id="LN649230">
    <property type="protein sequence ID" value="CEI61607.1"/>
    <property type="molecule type" value="Genomic_DNA"/>
</dbReference>
<proteinExistence type="predicted"/>
<name>A0A2L2TB93_9HYPO</name>
<evidence type="ECO:0000256" key="1">
    <source>
        <dbReference type="SAM" id="MobiDB-lite"/>
    </source>
</evidence>
<feature type="region of interest" description="Disordered" evidence="1">
    <location>
        <begin position="189"/>
        <end position="260"/>
    </location>
</feature>
<accession>A0A2L2TB93</accession>
<dbReference type="AlphaFoldDB" id="A0A2L2TB93"/>
<organism evidence="2 3">
    <name type="scientific">Fusarium venenatum</name>
    <dbReference type="NCBI Taxonomy" id="56646"/>
    <lineage>
        <taxon>Eukaryota</taxon>
        <taxon>Fungi</taxon>
        <taxon>Dikarya</taxon>
        <taxon>Ascomycota</taxon>
        <taxon>Pezizomycotina</taxon>
        <taxon>Sordariomycetes</taxon>
        <taxon>Hypocreomycetidae</taxon>
        <taxon>Hypocreales</taxon>
        <taxon>Nectriaceae</taxon>
        <taxon>Fusarium</taxon>
    </lineage>
</organism>
<sequence length="260" mass="28542">MSKLASPASICLNDPSSQTQNDQRQFIENAAEDCLDVQIELFDHVEKHLKRLYGRPWASLPDEIQNVLSTKIVSPKHRFVVDKSRIEGFHEAPGPSLHSAQFFLYPRSLTDTSKQQTVPFITASCSLFQASNKMVSLLTTNQSSTKGKASSFLSSDAANNTPCIDRELALRLQANEYAQAPADVLPSNIARRSTRLANTTSDKATAKRKAVVPPSPGLPEISKKLRLSQAESDDGSVYDAIDDEPAVLDDTELLDPVDDE</sequence>
<evidence type="ECO:0000313" key="2">
    <source>
        <dbReference type="EMBL" id="CEI61607.1"/>
    </source>
</evidence>
<protein>
    <submittedName>
        <fullName evidence="2">Uncharacterized protein</fullName>
    </submittedName>
</protein>
<keyword evidence="3" id="KW-1185">Reference proteome</keyword>
<dbReference type="Proteomes" id="UP000245910">
    <property type="component" value="Chromosome II"/>
</dbReference>